<comment type="caution">
    <text evidence="10">Lacks conserved residue(s) required for the propagation of feature annotation.</text>
</comment>
<dbReference type="GO" id="GO:0003924">
    <property type="term" value="F:GTPase activity"/>
    <property type="evidence" value="ECO:0007669"/>
    <property type="project" value="UniProtKB-UniRule"/>
</dbReference>
<dbReference type="InterPro" id="IPR005225">
    <property type="entry name" value="Small_GTP-bd"/>
</dbReference>
<evidence type="ECO:0000313" key="16">
    <source>
        <dbReference type="Proteomes" id="UP000199679"/>
    </source>
</evidence>
<evidence type="ECO:0000256" key="10">
    <source>
        <dbReference type="HAMAP-Rule" id="MF_00100"/>
    </source>
</evidence>
<dbReference type="InterPro" id="IPR053905">
    <property type="entry name" value="EF-G-like_DII"/>
</dbReference>
<comment type="function">
    <text evidence="9 10 11">One of the essential components for the initiation of protein synthesis. Protects formylmethionyl-tRNA from spontaneous hydrolysis and promotes its binding to the 30S ribosomal subunits. Also involved in the hydrolysis of GTP during the formation of the 70S ribosomal complex.</text>
</comment>
<dbReference type="GO" id="GO:0005737">
    <property type="term" value="C:cytoplasm"/>
    <property type="evidence" value="ECO:0007669"/>
    <property type="project" value="UniProtKB-SubCell"/>
</dbReference>
<dbReference type="HAMAP" id="MF_00100_B">
    <property type="entry name" value="IF_2_B"/>
    <property type="match status" value="1"/>
</dbReference>
<keyword evidence="4 10" id="KW-0963">Cytoplasm</keyword>
<feature type="compositionally biased region" description="Low complexity" evidence="13">
    <location>
        <begin position="238"/>
        <end position="247"/>
    </location>
</feature>
<protein>
    <recommendedName>
        <fullName evidence="3 10">Translation initiation factor IF-2</fullName>
    </recommendedName>
</protein>
<comment type="similarity">
    <text evidence="2 10 11">Belongs to the TRAFAC class translation factor GTPase superfamily. Classic translation factor GTPase family. IF-2 subfamily.</text>
</comment>
<dbReference type="PROSITE" id="PS51722">
    <property type="entry name" value="G_TR_2"/>
    <property type="match status" value="1"/>
</dbReference>
<dbReference type="NCBIfam" id="TIGR00487">
    <property type="entry name" value="IF-2"/>
    <property type="match status" value="1"/>
</dbReference>
<evidence type="ECO:0000256" key="11">
    <source>
        <dbReference type="RuleBase" id="RU000644"/>
    </source>
</evidence>
<evidence type="ECO:0000256" key="7">
    <source>
        <dbReference type="ARBA" id="ARBA00022917"/>
    </source>
</evidence>
<dbReference type="Pfam" id="PF03144">
    <property type="entry name" value="GTP_EFTU_D2"/>
    <property type="match status" value="1"/>
</dbReference>
<dbReference type="OrthoDB" id="9811804at2"/>
<evidence type="ECO:0000256" key="3">
    <source>
        <dbReference type="ARBA" id="ARBA00020675"/>
    </source>
</evidence>
<keyword evidence="6 10" id="KW-0547">Nucleotide-binding</keyword>
<feature type="compositionally biased region" description="Basic and acidic residues" evidence="13">
    <location>
        <begin position="72"/>
        <end position="92"/>
    </location>
</feature>
<dbReference type="Pfam" id="PF04760">
    <property type="entry name" value="IF2_N"/>
    <property type="match status" value="1"/>
</dbReference>
<dbReference type="Gene3D" id="2.40.30.10">
    <property type="entry name" value="Translation factors"/>
    <property type="match status" value="2"/>
</dbReference>
<dbReference type="PANTHER" id="PTHR43381">
    <property type="entry name" value="TRANSLATION INITIATION FACTOR IF-2-RELATED"/>
    <property type="match status" value="1"/>
</dbReference>
<feature type="region of interest" description="Disordered" evidence="13">
    <location>
        <begin position="163"/>
        <end position="192"/>
    </location>
</feature>
<evidence type="ECO:0000256" key="5">
    <source>
        <dbReference type="ARBA" id="ARBA00022540"/>
    </source>
</evidence>
<dbReference type="STRING" id="652787.SAMN05216490_0044"/>
<dbReference type="InterPro" id="IPR000178">
    <property type="entry name" value="TF_IF2_bacterial-like"/>
</dbReference>
<dbReference type="SUPFAM" id="SSF52156">
    <property type="entry name" value="Initiation factor IF2/eIF5b, domain 3"/>
    <property type="match status" value="1"/>
</dbReference>
<dbReference type="InterPro" id="IPR015760">
    <property type="entry name" value="TIF_IF2"/>
</dbReference>
<dbReference type="Pfam" id="PF22042">
    <property type="entry name" value="EF-G_D2"/>
    <property type="match status" value="1"/>
</dbReference>
<dbReference type="InterPro" id="IPR044145">
    <property type="entry name" value="IF2_II"/>
</dbReference>
<dbReference type="PROSITE" id="PS01176">
    <property type="entry name" value="IF2"/>
    <property type="match status" value="1"/>
</dbReference>
<dbReference type="GO" id="GO:0005525">
    <property type="term" value="F:GTP binding"/>
    <property type="evidence" value="ECO:0007669"/>
    <property type="project" value="UniProtKB-KW"/>
</dbReference>
<evidence type="ECO:0000256" key="9">
    <source>
        <dbReference type="ARBA" id="ARBA00025162"/>
    </source>
</evidence>
<gene>
    <name evidence="10" type="primary">infB</name>
    <name evidence="15" type="ORF">SAMN05216490_0044</name>
</gene>
<keyword evidence="16" id="KW-1185">Reference proteome</keyword>
<feature type="compositionally biased region" description="Basic and acidic residues" evidence="13">
    <location>
        <begin position="379"/>
        <end position="389"/>
    </location>
</feature>
<keyword evidence="5 10" id="KW-0396">Initiation factor</keyword>
<keyword evidence="8 10" id="KW-0342">GTP-binding</keyword>
<evidence type="ECO:0000256" key="8">
    <source>
        <dbReference type="ARBA" id="ARBA00023134"/>
    </source>
</evidence>
<dbReference type="FunFam" id="3.40.50.10050:FF:000001">
    <property type="entry name" value="Translation initiation factor IF-2"/>
    <property type="match status" value="1"/>
</dbReference>
<reference evidence="15 16" key="1">
    <citation type="submission" date="2016-10" db="EMBL/GenBank/DDBJ databases">
        <authorList>
            <person name="de Groot N.N."/>
        </authorList>
    </citation>
    <scope>NUCLEOTIDE SEQUENCE [LARGE SCALE GENOMIC DNA]</scope>
    <source>
        <strain evidence="15 16">MP1X4</strain>
    </source>
</reference>
<dbReference type="CDD" id="cd03702">
    <property type="entry name" value="IF2_mtIF2_II"/>
    <property type="match status" value="1"/>
</dbReference>
<dbReference type="FunFam" id="2.40.30.10:FF:000008">
    <property type="entry name" value="Translation initiation factor IF-2"/>
    <property type="match status" value="1"/>
</dbReference>
<proteinExistence type="inferred from homology"/>
<dbReference type="GO" id="GO:0003743">
    <property type="term" value="F:translation initiation factor activity"/>
    <property type="evidence" value="ECO:0007669"/>
    <property type="project" value="UniProtKB-UniRule"/>
</dbReference>
<dbReference type="InterPro" id="IPR027417">
    <property type="entry name" value="P-loop_NTPase"/>
</dbReference>
<evidence type="ECO:0000256" key="12">
    <source>
        <dbReference type="RuleBase" id="RU000645"/>
    </source>
</evidence>
<dbReference type="RefSeq" id="WP_091367567.1">
    <property type="nucleotide sequence ID" value="NZ_LT629740.1"/>
</dbReference>
<dbReference type="SUPFAM" id="SSF52540">
    <property type="entry name" value="P-loop containing nucleoside triphosphate hydrolases"/>
    <property type="match status" value="1"/>
</dbReference>
<dbReference type="InterPro" id="IPR023115">
    <property type="entry name" value="TIF_IF2_dom3"/>
</dbReference>
<dbReference type="InterPro" id="IPR006847">
    <property type="entry name" value="IF2_N"/>
</dbReference>
<dbReference type="Pfam" id="PF11987">
    <property type="entry name" value="IF-2"/>
    <property type="match status" value="1"/>
</dbReference>
<evidence type="ECO:0000256" key="2">
    <source>
        <dbReference type="ARBA" id="ARBA00007733"/>
    </source>
</evidence>
<feature type="region of interest" description="Disordered" evidence="13">
    <location>
        <begin position="71"/>
        <end position="130"/>
    </location>
</feature>
<accession>A0A1H1MD59</accession>
<dbReference type="CDD" id="cd03692">
    <property type="entry name" value="mtIF2_IVc"/>
    <property type="match status" value="1"/>
</dbReference>
<dbReference type="SUPFAM" id="SSF50447">
    <property type="entry name" value="Translation proteins"/>
    <property type="match status" value="2"/>
</dbReference>
<feature type="binding site" evidence="10">
    <location>
        <begin position="630"/>
        <end position="633"/>
    </location>
    <ligand>
        <name>GTP</name>
        <dbReference type="ChEBI" id="CHEBI:37565"/>
    </ligand>
</feature>
<feature type="compositionally biased region" description="Basic and acidic residues" evidence="13">
    <location>
        <begin position="109"/>
        <end position="125"/>
    </location>
</feature>
<feature type="compositionally biased region" description="Gly residues" evidence="13">
    <location>
        <begin position="303"/>
        <end position="323"/>
    </location>
</feature>
<evidence type="ECO:0000259" key="14">
    <source>
        <dbReference type="PROSITE" id="PS51722"/>
    </source>
</evidence>
<dbReference type="FunFam" id="2.40.30.10:FF:000054">
    <property type="entry name" value="Translation initiation factor IF-2"/>
    <property type="match status" value="1"/>
</dbReference>
<dbReference type="FunFam" id="3.40.50.300:FF:000019">
    <property type="entry name" value="Translation initiation factor IF-2"/>
    <property type="match status" value="1"/>
</dbReference>
<dbReference type="PANTHER" id="PTHR43381:SF5">
    <property type="entry name" value="TR-TYPE G DOMAIN-CONTAINING PROTEIN"/>
    <property type="match status" value="1"/>
</dbReference>
<feature type="binding site" evidence="10">
    <location>
        <begin position="576"/>
        <end position="580"/>
    </location>
    <ligand>
        <name>GTP</name>
        <dbReference type="ChEBI" id="CHEBI:37565"/>
    </ligand>
</feature>
<feature type="binding site" evidence="10">
    <location>
        <begin position="528"/>
        <end position="535"/>
    </location>
    <ligand>
        <name>GTP</name>
        <dbReference type="ChEBI" id="CHEBI:37565"/>
    </ligand>
</feature>
<evidence type="ECO:0000256" key="6">
    <source>
        <dbReference type="ARBA" id="ARBA00022741"/>
    </source>
</evidence>
<comment type="subcellular location">
    <subcellularLocation>
        <location evidence="1 10 12">Cytoplasm</location>
    </subcellularLocation>
</comment>
<feature type="compositionally biased region" description="Low complexity" evidence="13">
    <location>
        <begin position="324"/>
        <end position="335"/>
    </location>
</feature>
<feature type="compositionally biased region" description="Pro residues" evidence="13">
    <location>
        <begin position="168"/>
        <end position="180"/>
    </location>
</feature>
<dbReference type="EMBL" id="LT629740">
    <property type="protein sequence ID" value="SDR84295.1"/>
    <property type="molecule type" value="Genomic_DNA"/>
</dbReference>
<dbReference type="AlphaFoldDB" id="A0A1H1MD59"/>
<name>A0A1H1MD59_MUCMA</name>
<dbReference type="Pfam" id="PF00009">
    <property type="entry name" value="GTP_EFTU"/>
    <property type="match status" value="1"/>
</dbReference>
<feature type="region of interest" description="Disordered" evidence="13">
    <location>
        <begin position="238"/>
        <end position="389"/>
    </location>
</feature>
<evidence type="ECO:0000256" key="4">
    <source>
        <dbReference type="ARBA" id="ARBA00022490"/>
    </source>
</evidence>
<feature type="compositionally biased region" description="Gly residues" evidence="13">
    <location>
        <begin position="353"/>
        <end position="363"/>
    </location>
</feature>
<dbReference type="InterPro" id="IPR036925">
    <property type="entry name" value="TIF_IF2_dom3_sf"/>
</dbReference>
<dbReference type="InterPro" id="IPR004161">
    <property type="entry name" value="EFTu-like_2"/>
</dbReference>
<evidence type="ECO:0000256" key="13">
    <source>
        <dbReference type="SAM" id="MobiDB-lite"/>
    </source>
</evidence>
<dbReference type="Proteomes" id="UP000199679">
    <property type="component" value="Chromosome I"/>
</dbReference>
<keyword evidence="7 10" id="KW-0648">Protein biosynthesis</keyword>
<feature type="domain" description="Tr-type G" evidence="14">
    <location>
        <begin position="519"/>
        <end position="690"/>
    </location>
</feature>
<evidence type="ECO:0000313" key="15">
    <source>
        <dbReference type="EMBL" id="SDR84295.1"/>
    </source>
</evidence>
<dbReference type="InterPro" id="IPR000795">
    <property type="entry name" value="T_Tr_GTP-bd_dom"/>
</dbReference>
<dbReference type="Gene3D" id="3.40.50.300">
    <property type="entry name" value="P-loop containing nucleotide triphosphate hydrolases"/>
    <property type="match status" value="1"/>
</dbReference>
<dbReference type="InterPro" id="IPR009000">
    <property type="entry name" value="Transl_B-barrel_sf"/>
</dbReference>
<sequence length="1021" mass="110539">MSEDKSIKLFKAVKELNIGMGTIVDFLATKGYKVEKQPMAKLDNDMYNALLKEFAFDKSIKEEAKQISIGKIRKDEPGQAEKPAEFRRSRDFENEEILIKNAGNYAPHPTEKPKAPEPEPKKVEETNAETLPGVKIVGKIDLGNPFAKPQFGDKKEPVEVKKEVVAPVPTPAPAPTPAPDPEPKQEVKQPEPVVEVKKEVVPETPKVEIPAPEPAPAPVVVQASAAPATPVVEIPQAAAEAPAPVVEEPQDDEVIRAKAERLTGPNVIGKIQLPVTPPKRNPVASSSNSQADHKRKRKRKDNQGGGNNNQQGQGGGNHQGQGQGQNPPAGQAPAHPINPNRPDFRNRGNSPQAGGGQGHGGGNRPDFRNNRNNPPHSSTPKEEPSEKDIQDQIKATLARLSGAGKSGKFAQRAKFRRQKRDDVAATAEELALEQESQSKVLKATEFVTANELAAMMDVPVTQIISTCMSLGMFVSINQRLDAETLAIVADEFGYQIEFVKPQDEEGSLDTPDNPADLVPRAPIVTIMGHVDHGKTSLLDFIRKTNVIGGEAGGITQHIGAYEVTLPGDKGKITFLDTPGHEAFTAMRARGAQVTDIVIIVIAADDSVMPQTREAINHAQAAGAPIIFAFNKIDRPGANADKIREQLSAMNILVEEWGGKYQSQEISAKTGLNVELLLEKVLLEAELLELKANPNKRAVGTVIEAALDKGRGIVTTILVQAGRLKVGDPILAGCYSGRVKALTNERGQRVESAGPSTPVQVLGMQGAPTAGDKFNVLESEVEAREIANKRLQLQREQGLRTQKHITLDEIGRRLAVGNFKELNIIVKGDVDGSIEALSDSLLKLSTEQIQVNIISKAVGQISESDVLLASASDAIIIGFQVRPSGSARKLAEAEQIDIRLYSIIYDAINEIKAAMEGMLAPTFEEKIVANVEIRETFKISKVGTIAGCMVLDGKITRNSKIRIIREGVVIYTGELASLKRFKDDVKEVSANYECGLNIQNFNNIEVGDIVEAYENVEVKRKL</sequence>
<dbReference type="Gene3D" id="3.40.50.10050">
    <property type="entry name" value="Translation initiation factor IF- 2, domain 3"/>
    <property type="match status" value="1"/>
</dbReference>
<organism evidence="15 16">
    <name type="scientific">Mucilaginibacter mallensis</name>
    <dbReference type="NCBI Taxonomy" id="652787"/>
    <lineage>
        <taxon>Bacteria</taxon>
        <taxon>Pseudomonadati</taxon>
        <taxon>Bacteroidota</taxon>
        <taxon>Sphingobacteriia</taxon>
        <taxon>Sphingobacteriales</taxon>
        <taxon>Sphingobacteriaceae</taxon>
        <taxon>Mucilaginibacter</taxon>
    </lineage>
</organism>
<dbReference type="CDD" id="cd01887">
    <property type="entry name" value="IF2_eIF5B"/>
    <property type="match status" value="1"/>
</dbReference>
<evidence type="ECO:0000256" key="1">
    <source>
        <dbReference type="ARBA" id="ARBA00004496"/>
    </source>
</evidence>
<dbReference type="NCBIfam" id="TIGR00231">
    <property type="entry name" value="small_GTP"/>
    <property type="match status" value="1"/>
</dbReference>
<feature type="compositionally biased region" description="Basic and acidic residues" evidence="13">
    <location>
        <begin position="181"/>
        <end position="192"/>
    </location>
</feature>